<accession>A0A0C2RRV3</accession>
<dbReference type="Pfam" id="PF14907">
    <property type="entry name" value="NTP_transf_5"/>
    <property type="match status" value="1"/>
</dbReference>
<comment type="caution">
    <text evidence="1">The sequence shown here is derived from an EMBL/GenBank/DDBJ whole genome shotgun (WGS) entry which is preliminary data.</text>
</comment>
<dbReference type="InterPro" id="IPR039498">
    <property type="entry name" value="NTP_transf_5"/>
</dbReference>
<dbReference type="EMBL" id="JXRR01000001">
    <property type="protein sequence ID" value="KIL52970.1"/>
    <property type="molecule type" value="Genomic_DNA"/>
</dbReference>
<sequence length="391" mass="45736">MKHTFKLNQSTLSNEVLLILELIKQEPQSIQINKDLVGKVDWNLFITQALHHRVYPALLSRISQSNEIPEHVKTVLNSEFKRNTLKMLYLSAEMEKVNQLFSKESIPTLCLKGPVLAHKLYGDLSLRTCNDLDILIPMKDIERAEALLVKEGYQKDDYIQSVLNDWRWRHHHMMYVHPVKKTKVEVHWRLSPGPGKEPRFDELWNRRVKSALPHSSVDMLGNEDLFLFLASHGARHGWSRLRWLMDIKQLMKQELDWQLLSTLLKKNYIEHIAGQSIVLAKQLLHAECNPAALRLASTQRSQKLAQEAVYYLESMINLHTEPVPEDVSNYHKKHLFSLMSPHQKSLYLLSTLHPYAEDAKTLPLPQQLHFLYFPLRPLLIMWRKRSKHAMP</sequence>
<reference evidence="1 2" key="1">
    <citation type="submission" date="2015-01" db="EMBL/GenBank/DDBJ databases">
        <title>Jeotgalibacillus campisalis genome sequencing.</title>
        <authorList>
            <person name="Goh K.M."/>
            <person name="Chan K.-G."/>
            <person name="Yaakop A.S."/>
            <person name="Ee R."/>
            <person name="Gan H.M."/>
            <person name="Chan C.S."/>
        </authorList>
    </citation>
    <scope>NUCLEOTIDE SEQUENCE [LARGE SCALE GENOMIC DNA]</scope>
    <source>
        <strain evidence="1 2">SF-57</strain>
    </source>
</reference>
<dbReference type="Proteomes" id="UP000031972">
    <property type="component" value="Unassembled WGS sequence"/>
</dbReference>
<evidence type="ECO:0008006" key="3">
    <source>
        <dbReference type="Google" id="ProtNLM"/>
    </source>
</evidence>
<gene>
    <name evidence="1" type="ORF">KR50_02990</name>
</gene>
<dbReference type="Gene3D" id="3.30.460.40">
    <property type="match status" value="1"/>
</dbReference>
<protein>
    <recommendedName>
        <fullName evidence="3">Renal dipeptidase</fullName>
    </recommendedName>
</protein>
<dbReference type="PATRIC" id="fig|220754.4.peg.305"/>
<dbReference type="RefSeq" id="WP_041053887.1">
    <property type="nucleotide sequence ID" value="NZ_JXRR01000001.1"/>
</dbReference>
<dbReference type="AlphaFoldDB" id="A0A0C2RRV3"/>
<keyword evidence="2" id="KW-1185">Reference proteome</keyword>
<dbReference type="OrthoDB" id="9773927at2"/>
<organism evidence="1 2">
    <name type="scientific">Jeotgalibacillus campisalis</name>
    <dbReference type="NCBI Taxonomy" id="220754"/>
    <lineage>
        <taxon>Bacteria</taxon>
        <taxon>Bacillati</taxon>
        <taxon>Bacillota</taxon>
        <taxon>Bacilli</taxon>
        <taxon>Bacillales</taxon>
        <taxon>Caryophanaceae</taxon>
        <taxon>Jeotgalibacillus</taxon>
    </lineage>
</organism>
<proteinExistence type="predicted"/>
<evidence type="ECO:0000313" key="2">
    <source>
        <dbReference type="Proteomes" id="UP000031972"/>
    </source>
</evidence>
<evidence type="ECO:0000313" key="1">
    <source>
        <dbReference type="EMBL" id="KIL52970.1"/>
    </source>
</evidence>
<name>A0A0C2RRV3_9BACL</name>